<comment type="caution">
    <text evidence="12">The sequence shown here is derived from an EMBL/GenBank/DDBJ whole genome shotgun (WGS) entry which is preliminary data.</text>
</comment>
<feature type="transmembrane region" description="Helical" evidence="9">
    <location>
        <begin position="58"/>
        <end position="77"/>
    </location>
</feature>
<keyword evidence="9" id="KW-0472">Membrane</keyword>
<accession>A0ABP4WKK2</accession>
<evidence type="ECO:0000256" key="2">
    <source>
        <dbReference type="ARBA" id="ARBA00012438"/>
    </source>
</evidence>
<evidence type="ECO:0000256" key="6">
    <source>
        <dbReference type="ARBA" id="ARBA00022777"/>
    </source>
</evidence>
<dbReference type="InterPro" id="IPR036890">
    <property type="entry name" value="HATPase_C_sf"/>
</dbReference>
<protein>
    <recommendedName>
        <fullName evidence="2">histidine kinase</fullName>
        <ecNumber evidence="2">2.7.13.3</ecNumber>
    </recommendedName>
</protein>
<keyword evidence="7" id="KW-0067">ATP-binding</keyword>
<dbReference type="InterPro" id="IPR050482">
    <property type="entry name" value="Sensor_HK_TwoCompSys"/>
</dbReference>
<name>A0ABP4WKK2_9MICO</name>
<dbReference type="Proteomes" id="UP001500506">
    <property type="component" value="Unassembled WGS sequence"/>
</dbReference>
<keyword evidence="8" id="KW-0902">Two-component regulatory system</keyword>
<gene>
    <name evidence="12" type="ORF">GCM10009747_10150</name>
</gene>
<evidence type="ECO:0000313" key="12">
    <source>
        <dbReference type="EMBL" id="GAA1754212.1"/>
    </source>
</evidence>
<feature type="domain" description="Signal transduction histidine kinase subgroup 3 dimerisation and phosphoacceptor" evidence="10">
    <location>
        <begin position="263"/>
        <end position="326"/>
    </location>
</feature>
<keyword evidence="3" id="KW-0597">Phosphoprotein</keyword>
<proteinExistence type="predicted"/>
<dbReference type="Pfam" id="PF07730">
    <property type="entry name" value="HisKA_3"/>
    <property type="match status" value="1"/>
</dbReference>
<comment type="catalytic activity">
    <reaction evidence="1">
        <text>ATP + protein L-histidine = ADP + protein N-phospho-L-histidine.</text>
        <dbReference type="EC" id="2.7.13.3"/>
    </reaction>
</comment>
<dbReference type="Pfam" id="PF13796">
    <property type="entry name" value="Sensor"/>
    <property type="match status" value="1"/>
</dbReference>
<dbReference type="Gene3D" id="1.20.5.1930">
    <property type="match status" value="1"/>
</dbReference>
<evidence type="ECO:0000256" key="9">
    <source>
        <dbReference type="SAM" id="Phobius"/>
    </source>
</evidence>
<evidence type="ECO:0000313" key="13">
    <source>
        <dbReference type="Proteomes" id="UP001500506"/>
    </source>
</evidence>
<dbReference type="RefSeq" id="WP_232497335.1">
    <property type="nucleotide sequence ID" value="NZ_BAAANH010000002.1"/>
</dbReference>
<keyword evidence="9" id="KW-0812">Transmembrane</keyword>
<dbReference type="InterPro" id="IPR011712">
    <property type="entry name" value="Sig_transdc_His_kin_sub3_dim/P"/>
</dbReference>
<dbReference type="InterPro" id="IPR025828">
    <property type="entry name" value="Put_sensor_dom"/>
</dbReference>
<keyword evidence="5" id="KW-0547">Nucleotide-binding</keyword>
<evidence type="ECO:0000256" key="5">
    <source>
        <dbReference type="ARBA" id="ARBA00022741"/>
    </source>
</evidence>
<dbReference type="SUPFAM" id="SSF55874">
    <property type="entry name" value="ATPase domain of HSP90 chaperone/DNA topoisomerase II/histidine kinase"/>
    <property type="match status" value="1"/>
</dbReference>
<dbReference type="Gene3D" id="3.30.565.10">
    <property type="entry name" value="Histidine kinase-like ATPase, C-terminal domain"/>
    <property type="match status" value="1"/>
</dbReference>
<dbReference type="PANTHER" id="PTHR24421:SF10">
    <property type="entry name" value="NITRATE_NITRITE SENSOR PROTEIN NARQ"/>
    <property type="match status" value="1"/>
</dbReference>
<feature type="domain" description="Putative sensor" evidence="11">
    <location>
        <begin position="35"/>
        <end position="230"/>
    </location>
</feature>
<evidence type="ECO:0000256" key="4">
    <source>
        <dbReference type="ARBA" id="ARBA00022679"/>
    </source>
</evidence>
<evidence type="ECO:0000256" key="1">
    <source>
        <dbReference type="ARBA" id="ARBA00000085"/>
    </source>
</evidence>
<feature type="transmembrane region" description="Helical" evidence="9">
    <location>
        <begin position="33"/>
        <end position="51"/>
    </location>
</feature>
<keyword evidence="6 12" id="KW-0418">Kinase</keyword>
<dbReference type="EC" id="2.7.13.3" evidence="2"/>
<dbReference type="CDD" id="cd16917">
    <property type="entry name" value="HATPase_UhpB-NarQ-NarX-like"/>
    <property type="match status" value="1"/>
</dbReference>
<evidence type="ECO:0000259" key="11">
    <source>
        <dbReference type="Pfam" id="PF13796"/>
    </source>
</evidence>
<feature type="transmembrane region" description="Helical" evidence="9">
    <location>
        <begin position="200"/>
        <end position="220"/>
    </location>
</feature>
<sequence length="470" mass="51533">MSTDTTLTQPRTDGRPAKRRGYWSLWATVPREFAFLILTMPIAILALVVLASAFFTGLGLIAIVVGIFIVVASLYVARGFGSLELVRLEWAGRPGIARPVWERSDRNQGFWRTMWAPFIDGHYWLYLLHGMIINPIVSVISWSITVAWTSVALGGTTAWIWYRTIPDGRNDTDFWLHDVVIDFLFPGNTWNIDPLLGETIFEFVVGIIFLATLPFVFRGLTLLHDVIARGTLSAWRSEALEREVAQLSASRGAAVQAEDASLRRLERDIHDGPQQRLVRLQMDLATIERKLERDPEHARELLGEARDQARETLDELRALSRGFAPPILQDRGLAVGLQSLATRSPVPVTVEVDLPSDASVPASIERNAYFVVAELLTNAAKHAEARGIRLVASTRDAGAAGHWLDVWVTDNGRGGATAEPGHGLAGLADRVQGLRGMFVVDSPVGGPTTIGAHIPYTPVAASAPPPPSIE</sequence>
<dbReference type="GO" id="GO:0016301">
    <property type="term" value="F:kinase activity"/>
    <property type="evidence" value="ECO:0007669"/>
    <property type="project" value="UniProtKB-KW"/>
</dbReference>
<organism evidence="12 13">
    <name type="scientific">Agromyces humatus</name>
    <dbReference type="NCBI Taxonomy" id="279573"/>
    <lineage>
        <taxon>Bacteria</taxon>
        <taxon>Bacillati</taxon>
        <taxon>Actinomycetota</taxon>
        <taxon>Actinomycetes</taxon>
        <taxon>Micrococcales</taxon>
        <taxon>Microbacteriaceae</taxon>
        <taxon>Agromyces</taxon>
    </lineage>
</organism>
<evidence type="ECO:0000259" key="10">
    <source>
        <dbReference type="Pfam" id="PF07730"/>
    </source>
</evidence>
<feature type="transmembrane region" description="Helical" evidence="9">
    <location>
        <begin position="139"/>
        <end position="162"/>
    </location>
</feature>
<dbReference type="PANTHER" id="PTHR24421">
    <property type="entry name" value="NITRATE/NITRITE SENSOR PROTEIN NARX-RELATED"/>
    <property type="match status" value="1"/>
</dbReference>
<reference evidence="13" key="1">
    <citation type="journal article" date="2019" name="Int. J. Syst. Evol. Microbiol.">
        <title>The Global Catalogue of Microorganisms (GCM) 10K type strain sequencing project: providing services to taxonomists for standard genome sequencing and annotation.</title>
        <authorList>
            <consortium name="The Broad Institute Genomics Platform"/>
            <consortium name="The Broad Institute Genome Sequencing Center for Infectious Disease"/>
            <person name="Wu L."/>
            <person name="Ma J."/>
        </authorList>
    </citation>
    <scope>NUCLEOTIDE SEQUENCE [LARGE SCALE GENOMIC DNA]</scope>
    <source>
        <strain evidence="13">JCM 14319</strain>
    </source>
</reference>
<evidence type="ECO:0000256" key="3">
    <source>
        <dbReference type="ARBA" id="ARBA00022553"/>
    </source>
</evidence>
<keyword evidence="9" id="KW-1133">Transmembrane helix</keyword>
<evidence type="ECO:0000256" key="7">
    <source>
        <dbReference type="ARBA" id="ARBA00022840"/>
    </source>
</evidence>
<dbReference type="EMBL" id="BAAANH010000002">
    <property type="protein sequence ID" value="GAA1754212.1"/>
    <property type="molecule type" value="Genomic_DNA"/>
</dbReference>
<keyword evidence="13" id="KW-1185">Reference proteome</keyword>
<keyword evidence="4" id="KW-0808">Transferase</keyword>
<evidence type="ECO:0000256" key="8">
    <source>
        <dbReference type="ARBA" id="ARBA00023012"/>
    </source>
</evidence>